<dbReference type="HOGENOM" id="CLU_051249_1_1_1"/>
<dbReference type="PROSITE" id="PS50144">
    <property type="entry name" value="MATH"/>
    <property type="match status" value="1"/>
</dbReference>
<feature type="domain" description="MATH" evidence="2">
    <location>
        <begin position="7"/>
        <end position="124"/>
    </location>
</feature>
<dbReference type="EMBL" id="GL379790">
    <property type="protein sequence ID" value="EGT49470.1"/>
    <property type="molecule type" value="Genomic_DNA"/>
</dbReference>
<dbReference type="PANTHER" id="PTHR22743">
    <property type="entry name" value="MEPRIN/TRAF-LIKE MATH FAMILY-C.ELEGANS"/>
    <property type="match status" value="1"/>
</dbReference>
<dbReference type="Gene3D" id="2.60.210.10">
    <property type="entry name" value="Apoptosis, Tumor Necrosis Factor Receptor Associated Protein 2, Chain A"/>
    <property type="match status" value="1"/>
</dbReference>
<dbReference type="AlphaFoldDB" id="G0MDB9"/>
<protein>
    <recommendedName>
        <fullName evidence="5">BTB domain-containing protein</fullName>
    </recommendedName>
</protein>
<evidence type="ECO:0000259" key="1">
    <source>
        <dbReference type="PROSITE" id="PS50097"/>
    </source>
</evidence>
<evidence type="ECO:0000259" key="2">
    <source>
        <dbReference type="PROSITE" id="PS50144"/>
    </source>
</evidence>
<dbReference type="CDD" id="cd00121">
    <property type="entry name" value="MATH"/>
    <property type="match status" value="1"/>
</dbReference>
<accession>G0MDB9</accession>
<dbReference type="SMART" id="SM00061">
    <property type="entry name" value="MATH"/>
    <property type="match status" value="1"/>
</dbReference>
<dbReference type="SMART" id="SM00225">
    <property type="entry name" value="BTB"/>
    <property type="match status" value="1"/>
</dbReference>
<proteinExistence type="predicted"/>
<dbReference type="InterPro" id="IPR000210">
    <property type="entry name" value="BTB/POZ_dom"/>
</dbReference>
<dbReference type="eggNOG" id="ENOG502QUFU">
    <property type="taxonomic scope" value="Eukaryota"/>
</dbReference>
<dbReference type="PANTHER" id="PTHR22743:SF165">
    <property type="entry name" value="BTB AND MATH DOMAIN CONTAINING-RELATED"/>
    <property type="match status" value="1"/>
</dbReference>
<organism evidence="4">
    <name type="scientific">Caenorhabditis brenneri</name>
    <name type="common">Nematode worm</name>
    <dbReference type="NCBI Taxonomy" id="135651"/>
    <lineage>
        <taxon>Eukaryota</taxon>
        <taxon>Metazoa</taxon>
        <taxon>Ecdysozoa</taxon>
        <taxon>Nematoda</taxon>
        <taxon>Chromadorea</taxon>
        <taxon>Rhabditida</taxon>
        <taxon>Rhabditina</taxon>
        <taxon>Rhabditomorpha</taxon>
        <taxon>Rhabditoidea</taxon>
        <taxon>Rhabditidae</taxon>
        <taxon>Peloderinae</taxon>
        <taxon>Caenorhabditis</taxon>
    </lineage>
</organism>
<feature type="domain" description="BTB" evidence="1">
    <location>
        <begin position="149"/>
        <end position="216"/>
    </location>
</feature>
<dbReference type="Gene3D" id="3.30.710.10">
    <property type="entry name" value="Potassium Channel Kv1.1, Chain A"/>
    <property type="match status" value="1"/>
</dbReference>
<dbReference type="SUPFAM" id="SSF54695">
    <property type="entry name" value="POZ domain"/>
    <property type="match status" value="1"/>
</dbReference>
<reference evidence="4" key="1">
    <citation type="submission" date="2011-07" db="EMBL/GenBank/DDBJ databases">
        <authorList>
            <consortium name="Caenorhabditis brenneri Sequencing and Analysis Consortium"/>
            <person name="Wilson R.K."/>
        </authorList>
    </citation>
    <scope>NUCLEOTIDE SEQUENCE [LARGE SCALE GENOMIC DNA]</scope>
    <source>
        <strain evidence="4">PB2801</strain>
    </source>
</reference>
<dbReference type="SUPFAM" id="SSF49599">
    <property type="entry name" value="TRAF domain-like"/>
    <property type="match status" value="1"/>
</dbReference>
<dbReference type="InParanoid" id="G0MDB9"/>
<keyword evidence="4" id="KW-1185">Reference proteome</keyword>
<gene>
    <name evidence="3" type="ORF">CAEBREN_09251</name>
</gene>
<evidence type="ECO:0000313" key="4">
    <source>
        <dbReference type="Proteomes" id="UP000008068"/>
    </source>
</evidence>
<dbReference type="Pfam" id="PF00651">
    <property type="entry name" value="BTB"/>
    <property type="match status" value="1"/>
</dbReference>
<evidence type="ECO:0008006" key="5">
    <source>
        <dbReference type="Google" id="ProtNLM"/>
    </source>
</evidence>
<name>G0MDB9_CAEBE</name>
<dbReference type="InterPro" id="IPR052664">
    <property type="entry name" value="BTB-MATH_domain_protein"/>
</dbReference>
<dbReference type="InterPro" id="IPR011333">
    <property type="entry name" value="SKP1/BTB/POZ_sf"/>
</dbReference>
<evidence type="ECO:0000313" key="3">
    <source>
        <dbReference type="EMBL" id="EGT49470.1"/>
    </source>
</evidence>
<dbReference type="OrthoDB" id="9997739at2759"/>
<dbReference type="Proteomes" id="UP000008068">
    <property type="component" value="Unassembled WGS sequence"/>
</dbReference>
<dbReference type="InterPro" id="IPR002083">
    <property type="entry name" value="MATH/TRAF_dom"/>
</dbReference>
<sequence length="306" mass="35241">METPKKEMLLTHVVKDFSSLSVGYRYGPDMLCANMKWRIGYRKTEMQSLAVHLYCRRPRTDKVWSVATKFSIRLLSVNGKVWPVEATYTYANNSDYSAYGLFFSLDVLRKDYVVDDTLIIEIKATIDAVTGVEKPEKKRSFEKSMEESSDVILKVAEQKFHVSKGNLVAQSEFFKKLLMGTFKEKKQKEIELIEIDPDIFQVFLELVYMEDALTDDNVEEVLKLVNMYIAKNVARLCEQFLMYESTLSMRTKLQIAGKYKFEKLKNLCIENVKTRADVRAAMESDPSQSDASICHALLEKMVTLSS</sequence>
<dbReference type="InterPro" id="IPR008974">
    <property type="entry name" value="TRAF-like"/>
</dbReference>
<dbReference type="Pfam" id="PF00917">
    <property type="entry name" value="MATH"/>
    <property type="match status" value="1"/>
</dbReference>
<dbReference type="STRING" id="135651.G0MDB9"/>
<dbReference type="PROSITE" id="PS50097">
    <property type="entry name" value="BTB"/>
    <property type="match status" value="1"/>
</dbReference>
<dbReference type="CDD" id="cd18186">
    <property type="entry name" value="BTB_POZ_ZBTB_KLHL-like"/>
    <property type="match status" value="1"/>
</dbReference>